<protein>
    <submittedName>
        <fullName evidence="6">GNAT family N-acetyltransferase</fullName>
    </submittedName>
</protein>
<evidence type="ECO:0000256" key="3">
    <source>
        <dbReference type="ARBA" id="ARBA00038502"/>
    </source>
</evidence>
<dbReference type="EMBL" id="BAABAA010000001">
    <property type="protein sequence ID" value="GAA3542668.1"/>
    <property type="molecule type" value="Genomic_DNA"/>
</dbReference>
<evidence type="ECO:0000256" key="2">
    <source>
        <dbReference type="ARBA" id="ARBA00023315"/>
    </source>
</evidence>
<dbReference type="PANTHER" id="PTHR43792">
    <property type="entry name" value="GNAT FAMILY, PUTATIVE (AFU_ORTHOLOGUE AFUA_3G00765)-RELATED-RELATED"/>
    <property type="match status" value="1"/>
</dbReference>
<dbReference type="InterPro" id="IPR016181">
    <property type="entry name" value="Acyl_CoA_acyltransferase"/>
</dbReference>
<dbReference type="Proteomes" id="UP001501222">
    <property type="component" value="Unassembled WGS sequence"/>
</dbReference>
<organism evidence="6 7">
    <name type="scientific">Kribbella ginsengisoli</name>
    <dbReference type="NCBI Taxonomy" id="363865"/>
    <lineage>
        <taxon>Bacteria</taxon>
        <taxon>Bacillati</taxon>
        <taxon>Actinomycetota</taxon>
        <taxon>Actinomycetes</taxon>
        <taxon>Propionibacteriales</taxon>
        <taxon>Kribbellaceae</taxon>
        <taxon>Kribbella</taxon>
    </lineage>
</organism>
<keyword evidence="1" id="KW-0808">Transferase</keyword>
<keyword evidence="7" id="KW-1185">Reference proteome</keyword>
<evidence type="ECO:0000256" key="4">
    <source>
        <dbReference type="SAM" id="MobiDB-lite"/>
    </source>
</evidence>
<dbReference type="SUPFAM" id="SSF55729">
    <property type="entry name" value="Acyl-CoA N-acyltransferases (Nat)"/>
    <property type="match status" value="1"/>
</dbReference>
<gene>
    <name evidence="6" type="ORF">GCM10022235_08050</name>
</gene>
<evidence type="ECO:0000313" key="7">
    <source>
        <dbReference type="Proteomes" id="UP001501222"/>
    </source>
</evidence>
<dbReference type="PANTHER" id="PTHR43792:SF8">
    <property type="entry name" value="[RIBOSOMAL PROTEIN US5]-ALANINE N-ACETYLTRANSFERASE"/>
    <property type="match status" value="1"/>
</dbReference>
<dbReference type="PROSITE" id="PS51186">
    <property type="entry name" value="GNAT"/>
    <property type="match status" value="1"/>
</dbReference>
<comment type="caution">
    <text evidence="6">The sequence shown here is derived from an EMBL/GenBank/DDBJ whole genome shotgun (WGS) entry which is preliminary data.</text>
</comment>
<evidence type="ECO:0000259" key="5">
    <source>
        <dbReference type="PROSITE" id="PS51186"/>
    </source>
</evidence>
<feature type="domain" description="N-acetyltransferase" evidence="5">
    <location>
        <begin position="30"/>
        <end position="189"/>
    </location>
</feature>
<name>A0ABP6VYM3_9ACTN</name>
<keyword evidence="2" id="KW-0012">Acyltransferase</keyword>
<dbReference type="InterPro" id="IPR051531">
    <property type="entry name" value="N-acetyltransferase"/>
</dbReference>
<dbReference type="RefSeq" id="WP_344837416.1">
    <property type="nucleotide sequence ID" value="NZ_BAABAA010000001.1"/>
</dbReference>
<dbReference type="Gene3D" id="3.40.630.30">
    <property type="match status" value="1"/>
</dbReference>
<evidence type="ECO:0000256" key="1">
    <source>
        <dbReference type="ARBA" id="ARBA00022679"/>
    </source>
</evidence>
<dbReference type="InterPro" id="IPR000182">
    <property type="entry name" value="GNAT_dom"/>
</dbReference>
<dbReference type="Pfam" id="PF13302">
    <property type="entry name" value="Acetyltransf_3"/>
    <property type="match status" value="1"/>
</dbReference>
<comment type="similarity">
    <text evidence="3">Belongs to the acetyltransferase family. RimJ subfamily.</text>
</comment>
<proteinExistence type="inferred from homology"/>
<accession>A0ABP6VYM3</accession>
<sequence length="189" mass="20235">MPDGADPATSSRGAAAPWQPAGSRGLPQGVRLVRLAAGHADALRAFEVENRGYFSAHISDRGDAFFAEFDERLAELLVDQDAGELHFHVLVEDDGQIVGRVNLVDVADGSAELGYRIAERWTGRGLATAAVRELCELAAGEYGLKELRAGTNLTNVGSQKVLERTGFVRVGEREYGGRPGIEYVLALGV</sequence>
<evidence type="ECO:0000313" key="6">
    <source>
        <dbReference type="EMBL" id="GAA3542668.1"/>
    </source>
</evidence>
<reference evidence="7" key="1">
    <citation type="journal article" date="2019" name="Int. J. Syst. Evol. Microbiol.">
        <title>The Global Catalogue of Microorganisms (GCM) 10K type strain sequencing project: providing services to taxonomists for standard genome sequencing and annotation.</title>
        <authorList>
            <consortium name="The Broad Institute Genomics Platform"/>
            <consortium name="The Broad Institute Genome Sequencing Center for Infectious Disease"/>
            <person name="Wu L."/>
            <person name="Ma J."/>
        </authorList>
    </citation>
    <scope>NUCLEOTIDE SEQUENCE [LARGE SCALE GENOMIC DNA]</scope>
    <source>
        <strain evidence="7">JCM 16928</strain>
    </source>
</reference>
<feature type="region of interest" description="Disordered" evidence="4">
    <location>
        <begin position="1"/>
        <end position="23"/>
    </location>
</feature>